<evidence type="ECO:0000256" key="1">
    <source>
        <dbReference type="ARBA" id="ARBA00008857"/>
    </source>
</evidence>
<proteinExistence type="inferred from homology"/>
<dbReference type="AlphaFoldDB" id="K7YM84"/>
<dbReference type="InterPro" id="IPR011010">
    <property type="entry name" value="DNA_brk_join_enz"/>
</dbReference>
<dbReference type="Pfam" id="PF00589">
    <property type="entry name" value="Phage_integrase"/>
    <property type="match status" value="1"/>
</dbReference>
<dbReference type="CDD" id="cd00801">
    <property type="entry name" value="INT_P4_C"/>
    <property type="match status" value="1"/>
</dbReference>
<dbReference type="Gene3D" id="1.10.150.130">
    <property type="match status" value="1"/>
</dbReference>
<dbReference type="PROSITE" id="PS51898">
    <property type="entry name" value="TYR_RECOMBINASE"/>
    <property type="match status" value="1"/>
</dbReference>
<dbReference type="InterPro" id="IPR010998">
    <property type="entry name" value="Integrase_recombinase_N"/>
</dbReference>
<dbReference type="PATRIC" id="fig|1069642.3.peg.1181"/>
<dbReference type="HOGENOM" id="CLU_027562_0_4_7"/>
<dbReference type="InterPro" id="IPR050808">
    <property type="entry name" value="Phage_Integrase"/>
</dbReference>
<dbReference type="InterPro" id="IPR025166">
    <property type="entry name" value="Integrase_DNA_bind_dom"/>
</dbReference>
<dbReference type="KEGG" id="bbat:Bdt_1197"/>
<feature type="domain" description="Tyr recombinase" evidence="5">
    <location>
        <begin position="197"/>
        <end position="378"/>
    </location>
</feature>
<accession>K7YM84</accession>
<dbReference type="EMBL" id="CP002930">
    <property type="protein sequence ID" value="AFY00896.1"/>
    <property type="molecule type" value="Genomic_DNA"/>
</dbReference>
<reference evidence="6 7" key="1">
    <citation type="journal article" date="2012" name="BMC Genomics">
        <title>Genome analysis of a simultaneously predatory and prey-independent, novel Bdellovibrio bacteriovorus from the River Tiber, supports in silico predictions of both ancient and recent lateral gene transfer from diverse bacteria.</title>
        <authorList>
            <person name="Hobley L."/>
            <person name="Lerner T.R."/>
            <person name="Williams L.E."/>
            <person name="Lambert C."/>
            <person name="Till R."/>
            <person name="Milner D.S."/>
            <person name="Basford S.M."/>
            <person name="Capeness M.J."/>
            <person name="Fenton A.K."/>
            <person name="Atterbury R.J."/>
            <person name="Harris M.A."/>
            <person name="Sockett R.E."/>
        </authorList>
    </citation>
    <scope>NUCLEOTIDE SEQUENCE [LARGE SCALE GENOMIC DNA]</scope>
    <source>
        <strain evidence="6 7">Tiberius</strain>
    </source>
</reference>
<evidence type="ECO:0000313" key="6">
    <source>
        <dbReference type="EMBL" id="AFY00896.1"/>
    </source>
</evidence>
<dbReference type="InterPro" id="IPR053876">
    <property type="entry name" value="Phage_int_M"/>
</dbReference>
<dbReference type="STRING" id="1069642.Bdt_1197"/>
<dbReference type="SUPFAM" id="SSF56349">
    <property type="entry name" value="DNA breaking-rejoining enzymes"/>
    <property type="match status" value="1"/>
</dbReference>
<keyword evidence="3" id="KW-0238">DNA-binding</keyword>
<gene>
    <name evidence="6" type="ORF">Bdt_1197</name>
</gene>
<dbReference type="GO" id="GO:0003677">
    <property type="term" value="F:DNA binding"/>
    <property type="evidence" value="ECO:0007669"/>
    <property type="project" value="UniProtKB-KW"/>
</dbReference>
<name>K7YM84_BDEBC</name>
<evidence type="ECO:0000256" key="4">
    <source>
        <dbReference type="ARBA" id="ARBA00023172"/>
    </source>
</evidence>
<dbReference type="Pfam" id="PF22022">
    <property type="entry name" value="Phage_int_M"/>
    <property type="match status" value="1"/>
</dbReference>
<keyword evidence="2" id="KW-0229">DNA integration</keyword>
<dbReference type="Gene3D" id="3.30.160.390">
    <property type="entry name" value="Integrase, DNA-binding domain"/>
    <property type="match status" value="1"/>
</dbReference>
<dbReference type="InterPro" id="IPR038488">
    <property type="entry name" value="Integrase_DNA-bd_sf"/>
</dbReference>
<organism evidence="6 7">
    <name type="scientific">Bdellovibrio bacteriovorus str. Tiberius</name>
    <dbReference type="NCBI Taxonomy" id="1069642"/>
    <lineage>
        <taxon>Bacteria</taxon>
        <taxon>Pseudomonadati</taxon>
        <taxon>Bdellovibrionota</taxon>
        <taxon>Bdellovibrionia</taxon>
        <taxon>Bdellovibrionales</taxon>
        <taxon>Pseudobdellovibrionaceae</taxon>
        <taxon>Bdellovibrio</taxon>
    </lineage>
</organism>
<evidence type="ECO:0000256" key="2">
    <source>
        <dbReference type="ARBA" id="ARBA00022908"/>
    </source>
</evidence>
<dbReference type="RefSeq" id="WP_015090362.1">
    <property type="nucleotide sequence ID" value="NC_019567.1"/>
</dbReference>
<dbReference type="GO" id="GO:0006310">
    <property type="term" value="P:DNA recombination"/>
    <property type="evidence" value="ECO:0007669"/>
    <property type="project" value="UniProtKB-KW"/>
</dbReference>
<dbReference type="Pfam" id="PF13356">
    <property type="entry name" value="Arm-DNA-bind_3"/>
    <property type="match status" value="1"/>
</dbReference>
<dbReference type="InterPro" id="IPR002104">
    <property type="entry name" value="Integrase_catalytic"/>
</dbReference>
<evidence type="ECO:0000259" key="5">
    <source>
        <dbReference type="PROSITE" id="PS51898"/>
    </source>
</evidence>
<dbReference type="PANTHER" id="PTHR30629:SF2">
    <property type="entry name" value="PROPHAGE INTEGRASE INTS-RELATED"/>
    <property type="match status" value="1"/>
</dbReference>
<sequence length="391" mass="44959">MPAVLLNAKMVDGIKPPTDKKVIEYFDDKVRGLCLRVYSSGTKTWTLRIKHGGDKKRLTLGDAGILPLADARTKARELLLAHIKGEDIINPPAPTLSFRELAMEYIDKHSKPNKRSWKEDARKYNVDLDPIFGNVLVDQITRRDIIKYLDGLVKNGFTIKVNRNHGLIREILNFGVDREYLTASPAAGIKKRVKEISRDRVLSDEEIKKVWLAIGKMKSPSKEFFQMYFMTGQRASEVKQFLKAQINLERLTIGVPKEVSKNKRHHVIPITQEMLPLINHAHSNFRESKWLFPSTVVFRRDKTTGDFHISNIQKAIQRLRKTSGVDFNGHDFRRTMATWLAASGVERMTISKLLNHSDKSITAVYDRYSYDNEKRLALEKWTSFLAQIKNT</sequence>
<dbReference type="GO" id="GO:0015074">
    <property type="term" value="P:DNA integration"/>
    <property type="evidence" value="ECO:0007669"/>
    <property type="project" value="UniProtKB-KW"/>
</dbReference>
<keyword evidence="4" id="KW-0233">DNA recombination</keyword>
<dbReference type="Proteomes" id="UP000010074">
    <property type="component" value="Chromosome"/>
</dbReference>
<dbReference type="Gene3D" id="1.10.443.10">
    <property type="entry name" value="Intergrase catalytic core"/>
    <property type="match status" value="1"/>
</dbReference>
<evidence type="ECO:0000256" key="3">
    <source>
        <dbReference type="ARBA" id="ARBA00023125"/>
    </source>
</evidence>
<dbReference type="OrthoDB" id="9775880at2"/>
<dbReference type="InterPro" id="IPR013762">
    <property type="entry name" value="Integrase-like_cat_sf"/>
</dbReference>
<protein>
    <submittedName>
        <fullName evidence="6">Bacteriophage P4 integrase</fullName>
    </submittedName>
</protein>
<evidence type="ECO:0000313" key="7">
    <source>
        <dbReference type="Proteomes" id="UP000010074"/>
    </source>
</evidence>
<dbReference type="PANTHER" id="PTHR30629">
    <property type="entry name" value="PROPHAGE INTEGRASE"/>
    <property type="match status" value="1"/>
</dbReference>
<comment type="similarity">
    <text evidence="1">Belongs to the 'phage' integrase family.</text>
</comment>